<evidence type="ECO:0000313" key="2">
    <source>
        <dbReference type="EMBL" id="CAS00200.1"/>
    </source>
</evidence>
<dbReference type="eggNOG" id="ENOG502THDD">
    <property type="taxonomic scope" value="Eukaryota"/>
</dbReference>
<keyword evidence="3" id="KW-1185">Reference proteome</keyword>
<dbReference type="KEGG" id="cbr:CBG_27282"/>
<dbReference type="OMA" id="HLICAWC"/>
<dbReference type="RefSeq" id="XP_045099760.1">
    <property type="nucleotide sequence ID" value="XM_045238368.1"/>
</dbReference>
<dbReference type="EMBL" id="HE601094">
    <property type="protein sequence ID" value="CAS00200.1"/>
    <property type="molecule type" value="Genomic_DNA"/>
</dbReference>
<proteinExistence type="predicted"/>
<dbReference type="AlphaFoldDB" id="B6IJX0"/>
<dbReference type="PANTHER" id="PTHR22941:SF308">
    <property type="entry name" value="SERPENTINE RECEPTOR, CLASS H"/>
    <property type="match status" value="1"/>
</dbReference>
<dbReference type="STRING" id="6238.B6IJX0"/>
<dbReference type="HOGENOM" id="CLU_161559_0_0_1"/>
<dbReference type="PANTHER" id="PTHR22941">
    <property type="entry name" value="SERPENTINE RECEPTOR"/>
    <property type="match status" value="1"/>
</dbReference>
<reference evidence="2 3" key="2">
    <citation type="journal article" date="2011" name="PLoS Genet.">
        <title>Caenorhabditis briggsae recombinant inbred line genotypes reveal inter-strain incompatibility and the evolution of recombination.</title>
        <authorList>
            <person name="Ross J.A."/>
            <person name="Koboldt D.C."/>
            <person name="Staisch J.E."/>
            <person name="Chamberlin H.M."/>
            <person name="Gupta B.P."/>
            <person name="Miller R.D."/>
            <person name="Baird S.E."/>
            <person name="Haag E.S."/>
        </authorList>
    </citation>
    <scope>NUCLEOTIDE SEQUENCE [LARGE SCALE GENOMIC DNA]</scope>
    <source>
        <strain evidence="2 3">AF16</strain>
    </source>
</reference>
<dbReference type="GeneID" id="68918736"/>
<feature type="transmembrane region" description="Helical" evidence="1">
    <location>
        <begin position="20"/>
        <end position="39"/>
    </location>
</feature>
<accession>B6IJX0</accession>
<dbReference type="CTD" id="68918736"/>
<dbReference type="Pfam" id="PF10318">
    <property type="entry name" value="7TM_GPCR_Srh"/>
    <property type="match status" value="1"/>
</dbReference>
<keyword evidence="1" id="KW-1133">Transmembrane helix</keyword>
<organism evidence="2 3">
    <name type="scientific">Caenorhabditis briggsae</name>
    <dbReference type="NCBI Taxonomy" id="6238"/>
    <lineage>
        <taxon>Eukaryota</taxon>
        <taxon>Metazoa</taxon>
        <taxon>Ecdysozoa</taxon>
        <taxon>Nematoda</taxon>
        <taxon>Chromadorea</taxon>
        <taxon>Rhabditida</taxon>
        <taxon>Rhabditina</taxon>
        <taxon>Rhabditomorpha</taxon>
        <taxon>Rhabditoidea</taxon>
        <taxon>Rhabditidae</taxon>
        <taxon>Peloderinae</taxon>
        <taxon>Caenorhabditis</taxon>
    </lineage>
</organism>
<keyword evidence="1" id="KW-0812">Transmembrane</keyword>
<evidence type="ECO:0000313" key="3">
    <source>
        <dbReference type="Proteomes" id="UP000008549"/>
    </source>
</evidence>
<name>B6IJX0_CAEBR</name>
<feature type="transmembrane region" description="Helical" evidence="1">
    <location>
        <begin position="51"/>
        <end position="75"/>
    </location>
</feature>
<evidence type="ECO:0000256" key="1">
    <source>
        <dbReference type="SAM" id="Phobius"/>
    </source>
</evidence>
<dbReference type="Proteomes" id="UP000008549">
    <property type="component" value="Unassembled WGS sequence"/>
</dbReference>
<keyword evidence="1" id="KW-0472">Membrane</keyword>
<dbReference type="InParanoid" id="B6IJX0"/>
<protein>
    <submittedName>
        <fullName evidence="2">Protein CBG27282</fullName>
    </submittedName>
</protein>
<feature type="transmembrane region" description="Helical" evidence="1">
    <location>
        <begin position="87"/>
        <end position="108"/>
    </location>
</feature>
<dbReference type="InterPro" id="IPR053220">
    <property type="entry name" value="Nematode_rcpt-like_serp_H"/>
</dbReference>
<reference evidence="2 3" key="1">
    <citation type="journal article" date="2003" name="PLoS Biol.">
        <title>The genome sequence of Caenorhabditis briggsae: a platform for comparative genomics.</title>
        <authorList>
            <person name="Stein L.D."/>
            <person name="Bao Z."/>
            <person name="Blasiar D."/>
            <person name="Blumenthal T."/>
            <person name="Brent M.R."/>
            <person name="Chen N."/>
            <person name="Chinwalla A."/>
            <person name="Clarke L."/>
            <person name="Clee C."/>
            <person name="Coghlan A."/>
            <person name="Coulson A."/>
            <person name="D'Eustachio P."/>
            <person name="Fitch D.H."/>
            <person name="Fulton L.A."/>
            <person name="Fulton R.E."/>
            <person name="Griffiths-Jones S."/>
            <person name="Harris T.W."/>
            <person name="Hillier L.W."/>
            <person name="Kamath R."/>
            <person name="Kuwabara P.E."/>
            <person name="Mardis E.R."/>
            <person name="Marra M.A."/>
            <person name="Miner T.L."/>
            <person name="Minx P."/>
            <person name="Mullikin J.C."/>
            <person name="Plumb R.W."/>
            <person name="Rogers J."/>
            <person name="Schein J.E."/>
            <person name="Sohrmann M."/>
            <person name="Spieth J."/>
            <person name="Stajich J.E."/>
            <person name="Wei C."/>
            <person name="Willey D."/>
            <person name="Wilson R.K."/>
            <person name="Durbin R."/>
            <person name="Waterston R.H."/>
        </authorList>
    </citation>
    <scope>NUCLEOTIDE SEQUENCE [LARGE SCALE GENOMIC DNA]</scope>
    <source>
        <strain evidence="2 3">AF16</strain>
    </source>
</reference>
<sequence length="120" mass="13498">MSCNYRGSFLESDEFYATSLHILSILQAPIHIFGIYIILKNTPKSMEKVKFSILLLHLICAWCDFFVSIISTPVFLFPASAGYVLGILYYVMATWLLCYMGFVSIGFVGPVTNVGIREPL</sequence>
<dbReference type="InterPro" id="IPR019422">
    <property type="entry name" value="7TM_GPCR_serpentine_rcpt_Srh"/>
</dbReference>
<gene>
    <name evidence="2" type="ORF">CBG27282</name>
    <name evidence="2" type="ORF">CBG_27282</name>
</gene>